<reference evidence="3" key="1">
    <citation type="journal article" date="2013" name="Nature">
        <title>Draft genome of the wheat A-genome progenitor Triticum urartu.</title>
        <authorList>
            <person name="Ling H.Q."/>
            <person name="Zhao S."/>
            <person name="Liu D."/>
            <person name="Wang J."/>
            <person name="Sun H."/>
            <person name="Zhang C."/>
            <person name="Fan H."/>
            <person name="Li D."/>
            <person name="Dong L."/>
            <person name="Tao Y."/>
            <person name="Gao C."/>
            <person name="Wu H."/>
            <person name="Li Y."/>
            <person name="Cui Y."/>
            <person name="Guo X."/>
            <person name="Zheng S."/>
            <person name="Wang B."/>
            <person name="Yu K."/>
            <person name="Liang Q."/>
            <person name="Yang W."/>
            <person name="Lou X."/>
            <person name="Chen J."/>
            <person name="Feng M."/>
            <person name="Jian J."/>
            <person name="Zhang X."/>
            <person name="Luo G."/>
            <person name="Jiang Y."/>
            <person name="Liu J."/>
            <person name="Wang Z."/>
            <person name="Sha Y."/>
            <person name="Zhang B."/>
            <person name="Wu H."/>
            <person name="Tang D."/>
            <person name="Shen Q."/>
            <person name="Xue P."/>
            <person name="Zou S."/>
            <person name="Wang X."/>
            <person name="Liu X."/>
            <person name="Wang F."/>
            <person name="Yang Y."/>
            <person name="An X."/>
            <person name="Dong Z."/>
            <person name="Zhang K."/>
            <person name="Zhang X."/>
            <person name="Luo M.C."/>
            <person name="Dvorak J."/>
            <person name="Tong Y."/>
            <person name="Wang J."/>
            <person name="Yang H."/>
            <person name="Li Z."/>
            <person name="Wang D."/>
            <person name="Zhang A."/>
            <person name="Wang J."/>
        </authorList>
    </citation>
    <scope>NUCLEOTIDE SEQUENCE</scope>
    <source>
        <strain evidence="3">cv. G1812</strain>
    </source>
</reference>
<sequence length="141" mass="16069">MLLRNLNPSEGLCNGTRMLITDLGDRLIEARILTGSNVGETVYIPKIMLCTKSKKWTFSLERRQFPIRVCYAMTINKSQGQSLNAVGLYLRNTVFSHGQLYVALSCVTSRAGLKIVIEDDEQNYTRWTKNIVYREIFGSLQ</sequence>
<dbReference type="Gramene" id="TuG1812G0400000653.01.T01">
    <property type="protein sequence ID" value="TuG1812G0400000653.01.T01.cds456331"/>
    <property type="gene ID" value="TuG1812G0400000653.01"/>
</dbReference>
<dbReference type="InterPro" id="IPR027417">
    <property type="entry name" value="P-loop_NTPase"/>
</dbReference>
<dbReference type="AlphaFoldDB" id="A0A8R7PZZ1"/>
<dbReference type="SUPFAM" id="SSF52540">
    <property type="entry name" value="P-loop containing nucleoside triphosphate hydrolases"/>
    <property type="match status" value="1"/>
</dbReference>
<dbReference type="GO" id="GO:0005657">
    <property type="term" value="C:replication fork"/>
    <property type="evidence" value="ECO:0007669"/>
    <property type="project" value="TreeGrafter"/>
</dbReference>
<evidence type="ECO:0000313" key="3">
    <source>
        <dbReference type="Proteomes" id="UP000015106"/>
    </source>
</evidence>
<accession>A0A8R7PZZ1</accession>
<organism evidence="2 3">
    <name type="scientific">Triticum urartu</name>
    <name type="common">Red wild einkorn</name>
    <name type="synonym">Crithodium urartu</name>
    <dbReference type="NCBI Taxonomy" id="4572"/>
    <lineage>
        <taxon>Eukaryota</taxon>
        <taxon>Viridiplantae</taxon>
        <taxon>Streptophyta</taxon>
        <taxon>Embryophyta</taxon>
        <taxon>Tracheophyta</taxon>
        <taxon>Spermatophyta</taxon>
        <taxon>Magnoliopsida</taxon>
        <taxon>Liliopsida</taxon>
        <taxon>Poales</taxon>
        <taxon>Poaceae</taxon>
        <taxon>BOP clade</taxon>
        <taxon>Pooideae</taxon>
        <taxon>Triticodae</taxon>
        <taxon>Triticeae</taxon>
        <taxon>Triticinae</taxon>
        <taxon>Triticum</taxon>
    </lineage>
</organism>
<dbReference type="GO" id="GO:0006260">
    <property type="term" value="P:DNA replication"/>
    <property type="evidence" value="ECO:0007669"/>
    <property type="project" value="TreeGrafter"/>
</dbReference>
<evidence type="ECO:0000313" key="2">
    <source>
        <dbReference type="EnsemblPlants" id="TuG1812G0400000653.01.T01.cds456331"/>
    </source>
</evidence>
<proteinExistence type="predicted"/>
<reference evidence="2" key="2">
    <citation type="submission" date="2018-03" db="EMBL/GenBank/DDBJ databases">
        <title>The Triticum urartu genome reveals the dynamic nature of wheat genome evolution.</title>
        <authorList>
            <person name="Ling H."/>
            <person name="Ma B."/>
            <person name="Shi X."/>
            <person name="Liu H."/>
            <person name="Dong L."/>
            <person name="Sun H."/>
            <person name="Cao Y."/>
            <person name="Gao Q."/>
            <person name="Zheng S."/>
            <person name="Li Y."/>
            <person name="Yu Y."/>
            <person name="Du H."/>
            <person name="Qi M."/>
            <person name="Li Y."/>
            <person name="Yu H."/>
            <person name="Cui Y."/>
            <person name="Wang N."/>
            <person name="Chen C."/>
            <person name="Wu H."/>
            <person name="Zhao Y."/>
            <person name="Zhang J."/>
            <person name="Li Y."/>
            <person name="Zhou W."/>
            <person name="Zhang B."/>
            <person name="Hu W."/>
            <person name="Eijk M."/>
            <person name="Tang J."/>
            <person name="Witsenboer H."/>
            <person name="Zhao S."/>
            <person name="Li Z."/>
            <person name="Zhang A."/>
            <person name="Wang D."/>
            <person name="Liang C."/>
        </authorList>
    </citation>
    <scope>NUCLEOTIDE SEQUENCE [LARGE SCALE GENOMIC DNA]</scope>
    <source>
        <strain evidence="2">cv. G1812</strain>
    </source>
</reference>
<dbReference type="EnsemblPlants" id="TuG1812G0400000653.01.T01">
    <property type="protein sequence ID" value="TuG1812G0400000653.01.T01.cds456331"/>
    <property type="gene ID" value="TuG1812G0400000653.01"/>
</dbReference>
<evidence type="ECO:0000259" key="1">
    <source>
        <dbReference type="Pfam" id="PF21530"/>
    </source>
</evidence>
<keyword evidence="3" id="KW-1185">Reference proteome</keyword>
<dbReference type="CDD" id="cd18809">
    <property type="entry name" value="SF1_C_RecD"/>
    <property type="match status" value="1"/>
</dbReference>
<reference evidence="2" key="3">
    <citation type="submission" date="2022-06" db="UniProtKB">
        <authorList>
            <consortium name="EnsemblPlants"/>
        </authorList>
    </citation>
    <scope>IDENTIFICATION</scope>
</reference>
<dbReference type="InterPro" id="IPR049163">
    <property type="entry name" value="Pif1-like_2B_dom"/>
</dbReference>
<dbReference type="PANTHER" id="PTHR23274">
    <property type="entry name" value="DNA HELICASE-RELATED"/>
    <property type="match status" value="1"/>
</dbReference>
<protein>
    <recommendedName>
        <fullName evidence="1">DNA helicase Pif1-like 2B domain-containing protein</fullName>
    </recommendedName>
</protein>
<dbReference type="PANTHER" id="PTHR23274:SF53">
    <property type="entry name" value="ATP-DEPENDENT DNA HELICASE"/>
    <property type="match status" value="1"/>
</dbReference>
<dbReference type="Proteomes" id="UP000015106">
    <property type="component" value="Chromosome 4"/>
</dbReference>
<name>A0A8R7PZZ1_TRIUA</name>
<feature type="domain" description="DNA helicase Pif1-like 2B" evidence="1">
    <location>
        <begin position="1"/>
        <end position="23"/>
    </location>
</feature>
<dbReference type="Pfam" id="PF21530">
    <property type="entry name" value="Pif1_2B_dom"/>
    <property type="match status" value="1"/>
</dbReference>